<dbReference type="Proteomes" id="UP000318528">
    <property type="component" value="Unassembled WGS sequence"/>
</dbReference>
<dbReference type="RefSeq" id="WP_143388958.1">
    <property type="nucleotide sequence ID" value="NZ_VJZL01000067.1"/>
</dbReference>
<accession>A0A553B943</accession>
<dbReference type="Pfam" id="PF13585">
    <property type="entry name" value="CHU_C"/>
    <property type="match status" value="1"/>
</dbReference>
<organism evidence="3 5">
    <name type="scientific">Flavobacterium gawalongense</name>
    <dbReference type="NCBI Taxonomy" id="2594432"/>
    <lineage>
        <taxon>Bacteria</taxon>
        <taxon>Pseudomonadati</taxon>
        <taxon>Bacteroidota</taxon>
        <taxon>Flavobacteriia</taxon>
        <taxon>Flavobacteriales</taxon>
        <taxon>Flavobacteriaceae</taxon>
        <taxon>Flavobacterium</taxon>
    </lineage>
</organism>
<sequence>ADACSTPVVAFVGDSAPALVGCTETTIRTYSVTDACGNTISVTQNLIRTVDTNAPTFVEALPINVTVQCSAVPAATTLTATDTCSGVTVTFTETSVARVCLGSYTLTRTWTAKNACGLTTEHTQTITVQDTTGPITTTEFSATIDVNCDAIPVKPELVFIDNCSTATLIKYTEEKINVVQSSYSIVRKWSVADACGNTSEFTQIINVTITNSIVTIARSACNADSSIINLNDLLPEGTPSNGSWITLNNIGRPQGSSSSTFSPFGVAIGDYVFEYKIDDATCPSSFKINMTVNADCGGIVLACGTVLVHNAFSPNGDGINEKFIIDNIDDTVCYPDNTVEIYNRWGVLVFETSNYNNTSKAFDGTSQGRATISQSSGLPTGTYFYILNYTSVDDNGNIITNKKDGYLYLTK</sequence>
<protein>
    <submittedName>
        <fullName evidence="3">Gliding motility-associated C-terminal domain-containing protein</fullName>
    </submittedName>
</protein>
<evidence type="ECO:0000259" key="1">
    <source>
        <dbReference type="PROSITE" id="PS51841"/>
    </source>
</evidence>
<evidence type="ECO:0000313" key="5">
    <source>
        <dbReference type="Proteomes" id="UP000318669"/>
    </source>
</evidence>
<reference evidence="4 5" key="1">
    <citation type="submission" date="2019-07" db="EMBL/GenBank/DDBJ databases">
        <title>Novel species of Flavobacterium.</title>
        <authorList>
            <person name="Liu Q."/>
            <person name="Xin Y.-H."/>
        </authorList>
    </citation>
    <scope>NUCLEOTIDE SEQUENCE [LARGE SCALE GENOMIC DNA]</scope>
    <source>
        <strain evidence="2 4">GSP39</strain>
        <strain evidence="3 5">GSR22</strain>
    </source>
</reference>
<keyword evidence="4" id="KW-1185">Reference proteome</keyword>
<dbReference type="OrthoDB" id="599464at2"/>
<evidence type="ECO:0000313" key="4">
    <source>
        <dbReference type="Proteomes" id="UP000318528"/>
    </source>
</evidence>
<dbReference type="Proteomes" id="UP000318669">
    <property type="component" value="Unassembled WGS sequence"/>
</dbReference>
<dbReference type="PROSITE" id="PS51841">
    <property type="entry name" value="LTD"/>
    <property type="match status" value="1"/>
</dbReference>
<proteinExistence type="predicted"/>
<dbReference type="InterPro" id="IPR026341">
    <property type="entry name" value="T9SS_type_B"/>
</dbReference>
<dbReference type="EMBL" id="VJZN01000057">
    <property type="protein sequence ID" value="TRX00929.1"/>
    <property type="molecule type" value="Genomic_DNA"/>
</dbReference>
<evidence type="ECO:0000313" key="3">
    <source>
        <dbReference type="EMBL" id="TRX04784.1"/>
    </source>
</evidence>
<dbReference type="AlphaFoldDB" id="A0A553B943"/>
<gene>
    <name evidence="3" type="ORF">FNW11_17145</name>
    <name evidence="2" type="ORF">FNW12_17375</name>
</gene>
<evidence type="ECO:0000313" key="2">
    <source>
        <dbReference type="EMBL" id="TRX00929.1"/>
    </source>
</evidence>
<name>A0A553B943_9FLAO</name>
<dbReference type="NCBIfam" id="TIGR04131">
    <property type="entry name" value="Bac_Flav_CTERM"/>
    <property type="match status" value="1"/>
</dbReference>
<dbReference type="EMBL" id="VJZL01000067">
    <property type="protein sequence ID" value="TRX04784.1"/>
    <property type="molecule type" value="Genomic_DNA"/>
</dbReference>
<comment type="caution">
    <text evidence="3">The sequence shown here is derived from an EMBL/GenBank/DDBJ whole genome shotgun (WGS) entry which is preliminary data.</text>
</comment>
<dbReference type="InterPro" id="IPR001322">
    <property type="entry name" value="Lamin_tail_dom"/>
</dbReference>
<feature type="domain" description="LTD" evidence="1">
    <location>
        <begin position="217"/>
        <end position="410"/>
    </location>
</feature>
<feature type="non-terminal residue" evidence="3">
    <location>
        <position position="1"/>
    </location>
</feature>